<proteinExistence type="inferred from homology"/>
<protein>
    <recommendedName>
        <fullName evidence="5 6">Large ribosomal subunit protein uL10</fullName>
    </recommendedName>
</protein>
<dbReference type="PROSITE" id="PS01109">
    <property type="entry name" value="RIBOSOMAL_L10"/>
    <property type="match status" value="1"/>
</dbReference>
<dbReference type="Gene3D" id="3.30.70.1730">
    <property type="match status" value="1"/>
</dbReference>
<evidence type="ECO:0000256" key="1">
    <source>
        <dbReference type="ARBA" id="ARBA00002633"/>
    </source>
</evidence>
<dbReference type="OrthoDB" id="9791972at2"/>
<evidence type="ECO:0000256" key="5">
    <source>
        <dbReference type="ARBA" id="ARBA00035202"/>
    </source>
</evidence>
<evidence type="ECO:0000256" key="6">
    <source>
        <dbReference type="HAMAP-Rule" id="MF_00362"/>
    </source>
</evidence>
<dbReference type="InterPro" id="IPR047865">
    <property type="entry name" value="Ribosomal_uL10_bac_type"/>
</dbReference>
<comment type="similarity">
    <text evidence="2 6">Belongs to the universal ribosomal protein uL10 family.</text>
</comment>
<dbReference type="InterPro" id="IPR022973">
    <property type="entry name" value="Ribosomal_uL10_bac"/>
</dbReference>
<dbReference type="GO" id="GO:0070180">
    <property type="term" value="F:large ribosomal subunit rRNA binding"/>
    <property type="evidence" value="ECO:0007669"/>
    <property type="project" value="UniProtKB-UniRule"/>
</dbReference>
<keyword evidence="8" id="KW-1185">Reference proteome</keyword>
<evidence type="ECO:0000256" key="4">
    <source>
        <dbReference type="ARBA" id="ARBA00023274"/>
    </source>
</evidence>
<dbReference type="NCBIfam" id="NF000955">
    <property type="entry name" value="PRK00099.1-1"/>
    <property type="match status" value="1"/>
</dbReference>
<evidence type="ECO:0000313" key="7">
    <source>
        <dbReference type="EMBL" id="SNB63122.1"/>
    </source>
</evidence>
<dbReference type="RefSeq" id="WP_088560495.1">
    <property type="nucleotide sequence ID" value="NZ_FYEH01000003.1"/>
</dbReference>
<comment type="function">
    <text evidence="1 6">Forms part of the ribosomal stalk, playing a central role in the interaction of the ribosome with GTP-bound translation factors.</text>
</comment>
<dbReference type="InterPro" id="IPR002363">
    <property type="entry name" value="Ribosomal_uL10_CS_bac"/>
</dbReference>
<dbReference type="InterPro" id="IPR001790">
    <property type="entry name" value="Ribosomal_uL10"/>
</dbReference>
<dbReference type="InterPro" id="IPR043141">
    <property type="entry name" value="Ribosomal_uL10-like_sf"/>
</dbReference>
<keyword evidence="6" id="KW-0699">rRNA-binding</keyword>
<sequence>MLRAEKAQFIDDLQSVFGTAGVVVVAHYKGLSVPEITELRGNVRKAGGAFKVTKNRLTKRALEGTPFESIADLFVGPTAIAYSSDPVAATKAVVDYAKKNDKLKIVGGGLGANVLDASAVQALASLPSLDELRAKIIAVLQTPASRLVGVLQAPAGQVARVLAAKAEKGEG</sequence>
<dbReference type="CDD" id="cd05797">
    <property type="entry name" value="Ribosomal_L10"/>
    <property type="match status" value="1"/>
</dbReference>
<dbReference type="GO" id="GO:0015934">
    <property type="term" value="C:large ribosomal subunit"/>
    <property type="evidence" value="ECO:0007669"/>
    <property type="project" value="InterPro"/>
</dbReference>
<dbReference type="HAMAP" id="MF_00362">
    <property type="entry name" value="Ribosomal_uL10"/>
    <property type="match status" value="1"/>
</dbReference>
<dbReference type="Proteomes" id="UP000197065">
    <property type="component" value="Unassembled WGS sequence"/>
</dbReference>
<name>A0A212QU22_9PROT</name>
<evidence type="ECO:0000313" key="8">
    <source>
        <dbReference type="Proteomes" id="UP000197065"/>
    </source>
</evidence>
<dbReference type="SUPFAM" id="SSF160369">
    <property type="entry name" value="Ribosomal protein L10-like"/>
    <property type="match status" value="1"/>
</dbReference>
<keyword evidence="3 6" id="KW-0689">Ribosomal protein</keyword>
<organism evidence="7 8">
    <name type="scientific">Arboricoccus pini</name>
    <dbReference type="NCBI Taxonomy" id="1963835"/>
    <lineage>
        <taxon>Bacteria</taxon>
        <taxon>Pseudomonadati</taxon>
        <taxon>Pseudomonadota</taxon>
        <taxon>Alphaproteobacteria</taxon>
        <taxon>Geminicoccales</taxon>
        <taxon>Geminicoccaceae</taxon>
        <taxon>Arboricoccus</taxon>
    </lineage>
</organism>
<evidence type="ECO:0000256" key="2">
    <source>
        <dbReference type="ARBA" id="ARBA00008889"/>
    </source>
</evidence>
<dbReference type="EMBL" id="FYEH01000003">
    <property type="protein sequence ID" value="SNB63122.1"/>
    <property type="molecule type" value="Genomic_DNA"/>
</dbReference>
<dbReference type="GO" id="GO:0003735">
    <property type="term" value="F:structural constituent of ribosome"/>
    <property type="evidence" value="ECO:0007669"/>
    <property type="project" value="InterPro"/>
</dbReference>
<evidence type="ECO:0000256" key="3">
    <source>
        <dbReference type="ARBA" id="ARBA00022980"/>
    </source>
</evidence>
<dbReference type="PANTHER" id="PTHR11560">
    <property type="entry name" value="39S RIBOSOMAL PROTEIN L10, MITOCHONDRIAL"/>
    <property type="match status" value="1"/>
</dbReference>
<keyword evidence="6" id="KW-0694">RNA-binding</keyword>
<dbReference type="Gene3D" id="6.10.250.290">
    <property type="match status" value="1"/>
</dbReference>
<reference evidence="7 8" key="1">
    <citation type="submission" date="2017-06" db="EMBL/GenBank/DDBJ databases">
        <authorList>
            <person name="Kim H.J."/>
            <person name="Triplett B.A."/>
        </authorList>
    </citation>
    <scope>NUCLEOTIDE SEQUENCE [LARGE SCALE GENOMIC DNA]</scope>
    <source>
        <strain evidence="7 8">B29T1</strain>
    </source>
</reference>
<comment type="subunit">
    <text evidence="6">Part of the ribosomal stalk of the 50S ribosomal subunit. The N-terminus interacts with L11 and the large rRNA to form the base of the stalk. The C-terminus forms an elongated spine to which L12 dimers bind in a sequential fashion forming a multimeric L10(L12)X complex.</text>
</comment>
<accession>A0A212QU22</accession>
<dbReference type="GO" id="GO:0006412">
    <property type="term" value="P:translation"/>
    <property type="evidence" value="ECO:0007669"/>
    <property type="project" value="UniProtKB-UniRule"/>
</dbReference>
<dbReference type="Pfam" id="PF00466">
    <property type="entry name" value="Ribosomal_L10"/>
    <property type="match status" value="1"/>
</dbReference>
<keyword evidence="4 6" id="KW-0687">Ribonucleoprotein</keyword>
<dbReference type="AlphaFoldDB" id="A0A212QU22"/>
<gene>
    <name evidence="6" type="primary">rplJ</name>
    <name evidence="7" type="ORF">SAMN07250955_103264</name>
</gene>